<protein>
    <submittedName>
        <fullName evidence="1">Uncharacterized protein</fullName>
    </submittedName>
</protein>
<accession>A0A8J7HR81</accession>
<dbReference type="AlphaFoldDB" id="A0A8J7HR81"/>
<gene>
    <name evidence="1" type="ORF">I8748_07765</name>
</gene>
<evidence type="ECO:0000313" key="2">
    <source>
        <dbReference type="Proteomes" id="UP000632766"/>
    </source>
</evidence>
<organism evidence="1 2">
    <name type="scientific">Amazonocrinis nigriterrae CENA67</name>
    <dbReference type="NCBI Taxonomy" id="2794033"/>
    <lineage>
        <taxon>Bacteria</taxon>
        <taxon>Bacillati</taxon>
        <taxon>Cyanobacteriota</taxon>
        <taxon>Cyanophyceae</taxon>
        <taxon>Nostocales</taxon>
        <taxon>Nostocaceae</taxon>
        <taxon>Amazonocrinis</taxon>
        <taxon>Amazonocrinis nigriterrae</taxon>
    </lineage>
</organism>
<proteinExistence type="predicted"/>
<dbReference type="Proteomes" id="UP000632766">
    <property type="component" value="Unassembled WGS sequence"/>
</dbReference>
<name>A0A8J7HR81_9NOST</name>
<sequence length="64" mass="7423">MSFADAAMSDYARVLRSRESAIALSIIDEILISQQRKTHQLQFPACEERANYYMGFDGVCDRFW</sequence>
<reference evidence="1 2" key="1">
    <citation type="journal article" date="2021" name="Int. J. Syst. Evol. Microbiol.">
        <title>Amazonocrinis nigriterrae gen. nov., sp. nov., Atlanticothrix silvestris gen. nov., sp. nov. and Dendronalium phyllosphericum gen. nov., sp. nov., nostocacean cyanobacteria from Brazilian environments.</title>
        <authorList>
            <person name="Alvarenga D.O."/>
            <person name="Andreote A.P.D."/>
            <person name="Branco L.H.Z."/>
            <person name="Delbaje E."/>
            <person name="Cruz R.B."/>
            <person name="Varani A.M."/>
            <person name="Fiore M.F."/>
        </authorList>
    </citation>
    <scope>NUCLEOTIDE SEQUENCE [LARGE SCALE GENOMIC DNA]</scope>
    <source>
        <strain evidence="1 2">CENA67</strain>
    </source>
</reference>
<comment type="caution">
    <text evidence="1">The sequence shown here is derived from an EMBL/GenBank/DDBJ whole genome shotgun (WGS) entry which is preliminary data.</text>
</comment>
<keyword evidence="2" id="KW-1185">Reference proteome</keyword>
<dbReference type="EMBL" id="JAECZC010000009">
    <property type="protein sequence ID" value="MBH8562070.1"/>
    <property type="molecule type" value="Genomic_DNA"/>
</dbReference>
<dbReference type="RefSeq" id="WP_198124043.1">
    <property type="nucleotide sequence ID" value="NZ_JAECZC010000009.1"/>
</dbReference>
<evidence type="ECO:0000313" key="1">
    <source>
        <dbReference type="EMBL" id="MBH8562070.1"/>
    </source>
</evidence>